<sequence>CAANIKKYNKTIETLTKKLNIIKAENKSLHGRIGKFLQIRKQHISKIRSNA</sequence>
<feature type="non-terminal residue" evidence="1">
    <location>
        <position position="1"/>
    </location>
</feature>
<evidence type="ECO:0000313" key="1">
    <source>
        <dbReference type="EMBL" id="CAG8590262.1"/>
    </source>
</evidence>
<keyword evidence="2" id="KW-1185">Reference proteome</keyword>
<dbReference type="EMBL" id="CAJVPM010012742">
    <property type="protein sequence ID" value="CAG8590262.1"/>
    <property type="molecule type" value="Genomic_DNA"/>
</dbReference>
<proteinExistence type="predicted"/>
<reference evidence="1" key="1">
    <citation type="submission" date="2021-06" db="EMBL/GenBank/DDBJ databases">
        <authorList>
            <person name="Kallberg Y."/>
            <person name="Tangrot J."/>
            <person name="Rosling A."/>
        </authorList>
    </citation>
    <scope>NUCLEOTIDE SEQUENCE</scope>
    <source>
        <strain evidence="1">AU212A</strain>
    </source>
</reference>
<dbReference type="Proteomes" id="UP000789860">
    <property type="component" value="Unassembled WGS sequence"/>
</dbReference>
<protein>
    <submittedName>
        <fullName evidence="1">8240_t:CDS:1</fullName>
    </submittedName>
</protein>
<gene>
    <name evidence="1" type="ORF">SCALOS_LOCUS6551</name>
</gene>
<comment type="caution">
    <text evidence="1">The sequence shown here is derived from an EMBL/GenBank/DDBJ whole genome shotgun (WGS) entry which is preliminary data.</text>
</comment>
<organism evidence="1 2">
    <name type="scientific">Scutellospora calospora</name>
    <dbReference type="NCBI Taxonomy" id="85575"/>
    <lineage>
        <taxon>Eukaryota</taxon>
        <taxon>Fungi</taxon>
        <taxon>Fungi incertae sedis</taxon>
        <taxon>Mucoromycota</taxon>
        <taxon>Glomeromycotina</taxon>
        <taxon>Glomeromycetes</taxon>
        <taxon>Diversisporales</taxon>
        <taxon>Gigasporaceae</taxon>
        <taxon>Scutellospora</taxon>
    </lineage>
</organism>
<accession>A0ACA9MKZ4</accession>
<feature type="non-terminal residue" evidence="1">
    <location>
        <position position="51"/>
    </location>
</feature>
<evidence type="ECO:0000313" key="2">
    <source>
        <dbReference type="Proteomes" id="UP000789860"/>
    </source>
</evidence>
<name>A0ACA9MKZ4_9GLOM</name>